<dbReference type="RefSeq" id="WP_085549693.1">
    <property type="nucleotide sequence ID" value="NZ_FXAR01000005.1"/>
</dbReference>
<dbReference type="AlphaFoldDB" id="A0A1X7JIW1"/>
<name>A0A1X7JIW1_9CORY</name>
<gene>
    <name evidence="1" type="ORF">SAMN06295981_1571</name>
</gene>
<sequence>MNLSPDITPAGAGSISDGTIRFDRTLPGSVDDLWAAVSARVDGDTVVYDFGEEGRATGQVTHSDPPRALVHTWNWPGLPESFVTWKIGEGNIRLTHEGLLGAEAVDYALGWHLILDELEGVESDPAQLHEYYAGL</sequence>
<reference evidence="2" key="1">
    <citation type="submission" date="2017-04" db="EMBL/GenBank/DDBJ databases">
        <authorList>
            <person name="Varghese N."/>
            <person name="Submissions S."/>
        </authorList>
    </citation>
    <scope>NUCLEOTIDE SEQUENCE [LARGE SCALE GENOMIC DNA]</scope>
    <source>
        <strain evidence="2">VDS</strain>
    </source>
</reference>
<accession>A0A1X7JIW1</accession>
<dbReference type="SUPFAM" id="SSF55961">
    <property type="entry name" value="Bet v1-like"/>
    <property type="match status" value="1"/>
</dbReference>
<dbReference type="OrthoDB" id="9803476at2"/>
<dbReference type="Proteomes" id="UP000193309">
    <property type="component" value="Unassembled WGS sequence"/>
</dbReference>
<proteinExistence type="predicted"/>
<dbReference type="STRING" id="1610489.SAMN06295981_1571"/>
<keyword evidence="2" id="KW-1185">Reference proteome</keyword>
<dbReference type="Gene3D" id="3.30.530.20">
    <property type="match status" value="1"/>
</dbReference>
<evidence type="ECO:0000313" key="2">
    <source>
        <dbReference type="Proteomes" id="UP000193309"/>
    </source>
</evidence>
<dbReference type="InterPro" id="IPR023393">
    <property type="entry name" value="START-like_dom_sf"/>
</dbReference>
<evidence type="ECO:0000313" key="1">
    <source>
        <dbReference type="EMBL" id="SMG27224.1"/>
    </source>
</evidence>
<organism evidence="1 2">
    <name type="scientific">Corynebacterium pollutisoli</name>
    <dbReference type="NCBI Taxonomy" id="1610489"/>
    <lineage>
        <taxon>Bacteria</taxon>
        <taxon>Bacillati</taxon>
        <taxon>Actinomycetota</taxon>
        <taxon>Actinomycetes</taxon>
        <taxon>Mycobacteriales</taxon>
        <taxon>Corynebacteriaceae</taxon>
        <taxon>Corynebacterium</taxon>
    </lineage>
</organism>
<dbReference type="EMBL" id="FXAR01000005">
    <property type="protein sequence ID" value="SMG27224.1"/>
    <property type="molecule type" value="Genomic_DNA"/>
</dbReference>
<protein>
    <submittedName>
        <fullName evidence="1">Uncharacterized conserved protein YndB, AHSA1/START domain</fullName>
    </submittedName>
</protein>